<organism evidence="1 2">
    <name type="scientific">Auricularia subglabra (strain TFB-10046 / SS5)</name>
    <name type="common">White-rot fungus</name>
    <name type="synonym">Auricularia delicata (strain TFB10046)</name>
    <dbReference type="NCBI Taxonomy" id="717982"/>
    <lineage>
        <taxon>Eukaryota</taxon>
        <taxon>Fungi</taxon>
        <taxon>Dikarya</taxon>
        <taxon>Basidiomycota</taxon>
        <taxon>Agaricomycotina</taxon>
        <taxon>Agaricomycetes</taxon>
        <taxon>Auriculariales</taxon>
        <taxon>Auriculariaceae</taxon>
        <taxon>Auricularia</taxon>
    </lineage>
</organism>
<evidence type="ECO:0008006" key="3">
    <source>
        <dbReference type="Google" id="ProtNLM"/>
    </source>
</evidence>
<dbReference type="OrthoDB" id="5418601at2759"/>
<proteinExistence type="predicted"/>
<evidence type="ECO:0000313" key="2">
    <source>
        <dbReference type="Proteomes" id="UP000006514"/>
    </source>
</evidence>
<protein>
    <recommendedName>
        <fullName evidence="3">Heterokaryon incompatibility domain-containing protein</fullName>
    </recommendedName>
</protein>
<reference evidence="2" key="1">
    <citation type="journal article" date="2012" name="Science">
        <title>The Paleozoic origin of enzymatic lignin decomposition reconstructed from 31 fungal genomes.</title>
        <authorList>
            <person name="Floudas D."/>
            <person name="Binder M."/>
            <person name="Riley R."/>
            <person name="Barry K."/>
            <person name="Blanchette R.A."/>
            <person name="Henrissat B."/>
            <person name="Martinez A.T."/>
            <person name="Otillar R."/>
            <person name="Spatafora J.W."/>
            <person name="Yadav J.S."/>
            <person name="Aerts A."/>
            <person name="Benoit I."/>
            <person name="Boyd A."/>
            <person name="Carlson A."/>
            <person name="Copeland A."/>
            <person name="Coutinho P.M."/>
            <person name="de Vries R.P."/>
            <person name="Ferreira P."/>
            <person name="Findley K."/>
            <person name="Foster B."/>
            <person name="Gaskell J."/>
            <person name="Glotzer D."/>
            <person name="Gorecki P."/>
            <person name="Heitman J."/>
            <person name="Hesse C."/>
            <person name="Hori C."/>
            <person name="Igarashi K."/>
            <person name="Jurgens J.A."/>
            <person name="Kallen N."/>
            <person name="Kersten P."/>
            <person name="Kohler A."/>
            <person name="Kuees U."/>
            <person name="Kumar T.K.A."/>
            <person name="Kuo A."/>
            <person name="LaButti K."/>
            <person name="Larrondo L.F."/>
            <person name="Lindquist E."/>
            <person name="Ling A."/>
            <person name="Lombard V."/>
            <person name="Lucas S."/>
            <person name="Lundell T."/>
            <person name="Martin R."/>
            <person name="McLaughlin D.J."/>
            <person name="Morgenstern I."/>
            <person name="Morin E."/>
            <person name="Murat C."/>
            <person name="Nagy L.G."/>
            <person name="Nolan M."/>
            <person name="Ohm R.A."/>
            <person name="Patyshakuliyeva A."/>
            <person name="Rokas A."/>
            <person name="Ruiz-Duenas F.J."/>
            <person name="Sabat G."/>
            <person name="Salamov A."/>
            <person name="Samejima M."/>
            <person name="Schmutz J."/>
            <person name="Slot J.C."/>
            <person name="St John F."/>
            <person name="Stenlid J."/>
            <person name="Sun H."/>
            <person name="Sun S."/>
            <person name="Syed K."/>
            <person name="Tsang A."/>
            <person name="Wiebenga A."/>
            <person name="Young D."/>
            <person name="Pisabarro A."/>
            <person name="Eastwood D.C."/>
            <person name="Martin F."/>
            <person name="Cullen D."/>
            <person name="Grigoriev I.V."/>
            <person name="Hibbett D.S."/>
        </authorList>
    </citation>
    <scope>NUCLEOTIDE SEQUENCE [LARGE SCALE GENOMIC DNA]</scope>
    <source>
        <strain evidence="2">TFB10046</strain>
    </source>
</reference>
<accession>J0CZN4</accession>
<dbReference type="KEGG" id="adl:AURDEDRAFT_73485"/>
<dbReference type="eggNOG" id="ENOG502S6D9">
    <property type="taxonomic scope" value="Eukaryota"/>
</dbReference>
<gene>
    <name evidence="1" type="ORF">AURDEDRAFT_73485</name>
</gene>
<dbReference type="Proteomes" id="UP000006514">
    <property type="component" value="Unassembled WGS sequence"/>
</dbReference>
<evidence type="ECO:0000313" key="1">
    <source>
        <dbReference type="EMBL" id="EJD37187.1"/>
    </source>
</evidence>
<dbReference type="EMBL" id="JH687845">
    <property type="protein sequence ID" value="EJD37187.1"/>
    <property type="molecule type" value="Genomic_DNA"/>
</dbReference>
<sequence length="322" mass="36308">MYSLALGNRLAPAVGFPDAAAVQQLRVDTQRASALDPATNAIVCPDLYPRRVWDLWSNRVVPYDVAGKVDAAVSHSWMAPARRQLVRTSINGYKWPVPIPDDTTLERVRIELLNLHMHYVWLDVLCLRQVGAPDNEAIRREEWKIDVPTIGAIYHGTAMVVHYYSGLGRPFTVGDLTDERHWVNRAWTLQEVSANYLVAGRAPYSPPDPVDSLGTTDKQLQQLYEVLGSLQVHAYSPPCIFPMLEAMRFRMATSEQDKVSGLAYRLAAGSSYLPPYTVGQDAESAWDALIHTMHARFRGALLFRFPLPGDGQYTWYPSWRQI</sequence>
<feature type="non-terminal residue" evidence="1">
    <location>
        <position position="322"/>
    </location>
</feature>
<dbReference type="AlphaFoldDB" id="J0CZN4"/>
<keyword evidence="2" id="KW-1185">Reference proteome</keyword>
<dbReference type="InParanoid" id="J0CZN4"/>
<name>J0CZN4_AURST</name>